<evidence type="ECO:0000256" key="7">
    <source>
        <dbReference type="ARBA" id="ARBA00049117"/>
    </source>
</evidence>
<evidence type="ECO:0000256" key="2">
    <source>
        <dbReference type="ARBA" id="ARBA00022801"/>
    </source>
</evidence>
<dbReference type="InterPro" id="IPR003495">
    <property type="entry name" value="CobW/HypB/UreG_nucleotide-bd"/>
</dbReference>
<comment type="catalytic activity">
    <reaction evidence="7">
        <text>GTP + H2O = GDP + phosphate + H(+)</text>
        <dbReference type="Rhea" id="RHEA:19669"/>
        <dbReference type="ChEBI" id="CHEBI:15377"/>
        <dbReference type="ChEBI" id="CHEBI:15378"/>
        <dbReference type="ChEBI" id="CHEBI:37565"/>
        <dbReference type="ChEBI" id="CHEBI:43474"/>
        <dbReference type="ChEBI" id="CHEBI:58189"/>
    </reaction>
    <physiologicalReaction direction="left-to-right" evidence="7">
        <dbReference type="Rhea" id="RHEA:19670"/>
    </physiologicalReaction>
</comment>
<name>A0A1Y2ASR5_9TREE</name>
<feature type="domain" description="CobW C-terminal" evidence="10">
    <location>
        <begin position="276"/>
        <end position="355"/>
    </location>
</feature>
<dbReference type="SUPFAM" id="SSF90002">
    <property type="entry name" value="Hypothetical protein YjiA, C-terminal domain"/>
    <property type="match status" value="1"/>
</dbReference>
<reference evidence="11 12" key="1">
    <citation type="submission" date="2016-07" db="EMBL/GenBank/DDBJ databases">
        <title>Pervasive Adenine N6-methylation of Active Genes in Fungi.</title>
        <authorList>
            <consortium name="DOE Joint Genome Institute"/>
            <person name="Mondo S.J."/>
            <person name="Dannebaum R.O."/>
            <person name="Kuo R.C."/>
            <person name="Labutti K."/>
            <person name="Haridas S."/>
            <person name="Kuo A."/>
            <person name="Salamov A."/>
            <person name="Ahrendt S.R."/>
            <person name="Lipzen A."/>
            <person name="Sullivan W."/>
            <person name="Andreopoulos W.B."/>
            <person name="Clum A."/>
            <person name="Lindquist E."/>
            <person name="Daum C."/>
            <person name="Ramamoorthy G.K."/>
            <person name="Gryganskyi A."/>
            <person name="Culley D."/>
            <person name="Magnuson J.K."/>
            <person name="James T.Y."/>
            <person name="O'Malley M.A."/>
            <person name="Stajich J.E."/>
            <person name="Spatafora J.W."/>
            <person name="Visel A."/>
            <person name="Grigoriev I.V."/>
        </authorList>
    </citation>
    <scope>NUCLEOTIDE SEQUENCE [LARGE SCALE GENOMIC DNA]</scope>
    <source>
        <strain evidence="11 12">68-887.2</strain>
    </source>
</reference>
<organism evidence="11 12">
    <name type="scientific">Naematelia encephala</name>
    <dbReference type="NCBI Taxonomy" id="71784"/>
    <lineage>
        <taxon>Eukaryota</taxon>
        <taxon>Fungi</taxon>
        <taxon>Dikarya</taxon>
        <taxon>Basidiomycota</taxon>
        <taxon>Agaricomycotina</taxon>
        <taxon>Tremellomycetes</taxon>
        <taxon>Tremellales</taxon>
        <taxon>Naemateliaceae</taxon>
        <taxon>Naematelia</taxon>
    </lineage>
</organism>
<dbReference type="STRING" id="71784.A0A1Y2ASR5"/>
<comment type="similarity">
    <text evidence="6">Belongs to the SIMIBI class G3E GTPase family. ZNG1 subfamily.</text>
</comment>
<dbReference type="Proteomes" id="UP000193986">
    <property type="component" value="Unassembled WGS sequence"/>
</dbReference>
<protein>
    <submittedName>
        <fullName evidence="11">CobW/HypB/UreG, nucleotide-binding domain-domain-containing protein</fullName>
    </submittedName>
</protein>
<keyword evidence="12" id="KW-1185">Reference proteome</keyword>
<comment type="caution">
    <text evidence="11">The sequence shown here is derived from an EMBL/GenBank/DDBJ whole genome shotgun (WGS) entry which is preliminary data.</text>
</comment>
<keyword evidence="3" id="KW-0862">Zinc</keyword>
<evidence type="ECO:0000256" key="6">
    <source>
        <dbReference type="ARBA" id="ARBA00034320"/>
    </source>
</evidence>
<dbReference type="Pfam" id="PF07683">
    <property type="entry name" value="CobW_C"/>
    <property type="match status" value="1"/>
</dbReference>
<evidence type="ECO:0000256" key="3">
    <source>
        <dbReference type="ARBA" id="ARBA00022833"/>
    </source>
</evidence>
<dbReference type="InParanoid" id="A0A1Y2ASR5"/>
<dbReference type="SUPFAM" id="SSF52540">
    <property type="entry name" value="P-loop containing nucleoside triphosphate hydrolases"/>
    <property type="match status" value="1"/>
</dbReference>
<feature type="region of interest" description="Disordered" evidence="8">
    <location>
        <begin position="217"/>
        <end position="255"/>
    </location>
</feature>
<dbReference type="GO" id="GO:0005525">
    <property type="term" value="F:GTP binding"/>
    <property type="evidence" value="ECO:0007669"/>
    <property type="project" value="UniProtKB-KW"/>
</dbReference>
<sequence length="366" mass="39750">MATNQDEIPVTLLTGYLGAGKSTLVDYILKADHGYKVAVCMNDFGDTTDIESRALTINDPVTGEQTSAFLTLPNGCLCCSFKDLGIAAVEDMVARQPVDWVIIELTGLADPGPVAKSFWTNEEMGDLELDAVVCVIDGRNVLKQISEPTLQRQIALADLLLLNKTDLITSSSDLTTIESRIRSLNPSAPLRRTERSRADLSSLFRVGAYSGGAQRGIGTLLDSSSTDNHNNQTHEHDHQHDENCSHDHQISHHHKPHYDGITTISISLPPLSPDKFKALNTFLQDTLWEPHGPHGPEILRTKGLVVTTQGEEWIIQGVADLFEVTRAAPAPNSKTGVGKDQEGKLVFIGKGVGPELARACRHALGL</sequence>
<dbReference type="InterPro" id="IPR036627">
    <property type="entry name" value="CobW-likC_sf"/>
</dbReference>
<gene>
    <name evidence="11" type="ORF">BCR39DRAFT_566244</name>
</gene>
<feature type="domain" description="CobW/HypB/UreG nucleotide-binding" evidence="9">
    <location>
        <begin position="9"/>
        <end position="190"/>
    </location>
</feature>
<proteinExistence type="inferred from homology"/>
<keyword evidence="1" id="KW-0547">Nucleotide-binding</keyword>
<keyword evidence="5" id="KW-0143">Chaperone</keyword>
<dbReference type="AlphaFoldDB" id="A0A1Y2ASR5"/>
<dbReference type="Gene3D" id="3.40.50.300">
    <property type="entry name" value="P-loop containing nucleotide triphosphate hydrolases"/>
    <property type="match status" value="1"/>
</dbReference>
<feature type="compositionally biased region" description="Polar residues" evidence="8">
    <location>
        <begin position="221"/>
        <end position="231"/>
    </location>
</feature>
<dbReference type="OrthoDB" id="258627at2759"/>
<dbReference type="InterPro" id="IPR051316">
    <property type="entry name" value="Zinc-reg_GTPase_activator"/>
</dbReference>
<evidence type="ECO:0000259" key="10">
    <source>
        <dbReference type="Pfam" id="PF07683"/>
    </source>
</evidence>
<dbReference type="PANTHER" id="PTHR13748">
    <property type="entry name" value="COBW-RELATED"/>
    <property type="match status" value="1"/>
</dbReference>
<keyword evidence="2" id="KW-0378">Hydrolase</keyword>
<dbReference type="CDD" id="cd03112">
    <property type="entry name" value="CobW-like"/>
    <property type="match status" value="1"/>
</dbReference>
<dbReference type="EMBL" id="MCFC01000055">
    <property type="protein sequence ID" value="ORY25628.1"/>
    <property type="molecule type" value="Genomic_DNA"/>
</dbReference>
<evidence type="ECO:0000313" key="11">
    <source>
        <dbReference type="EMBL" id="ORY25628.1"/>
    </source>
</evidence>
<dbReference type="Gene3D" id="3.30.1220.10">
    <property type="entry name" value="CobW-like, C-terminal domain"/>
    <property type="match status" value="1"/>
</dbReference>
<accession>A0A1Y2ASR5</accession>
<dbReference type="InterPro" id="IPR011629">
    <property type="entry name" value="CobW-like_C"/>
</dbReference>
<evidence type="ECO:0000256" key="5">
    <source>
        <dbReference type="ARBA" id="ARBA00023186"/>
    </source>
</evidence>
<evidence type="ECO:0000259" key="9">
    <source>
        <dbReference type="Pfam" id="PF02492"/>
    </source>
</evidence>
<dbReference type="FunCoup" id="A0A1Y2ASR5">
    <property type="interactions" value="257"/>
</dbReference>
<dbReference type="PANTHER" id="PTHR13748:SF31">
    <property type="entry name" value="ZINC-REGULATED GTPASE METALLOPROTEIN ACTIVATOR 1A-RELATED"/>
    <property type="match status" value="1"/>
</dbReference>
<dbReference type="GO" id="GO:0005737">
    <property type="term" value="C:cytoplasm"/>
    <property type="evidence" value="ECO:0007669"/>
    <property type="project" value="TreeGrafter"/>
</dbReference>
<evidence type="ECO:0000313" key="12">
    <source>
        <dbReference type="Proteomes" id="UP000193986"/>
    </source>
</evidence>
<evidence type="ECO:0000256" key="4">
    <source>
        <dbReference type="ARBA" id="ARBA00023134"/>
    </source>
</evidence>
<feature type="compositionally biased region" description="Basic and acidic residues" evidence="8">
    <location>
        <begin position="232"/>
        <end position="250"/>
    </location>
</feature>
<dbReference type="GO" id="GO:0016787">
    <property type="term" value="F:hydrolase activity"/>
    <property type="evidence" value="ECO:0007669"/>
    <property type="project" value="UniProtKB-KW"/>
</dbReference>
<keyword evidence="4" id="KW-0342">GTP-binding</keyword>
<dbReference type="Pfam" id="PF02492">
    <property type="entry name" value="cobW"/>
    <property type="match status" value="1"/>
</dbReference>
<evidence type="ECO:0000256" key="1">
    <source>
        <dbReference type="ARBA" id="ARBA00022741"/>
    </source>
</evidence>
<evidence type="ECO:0000256" key="8">
    <source>
        <dbReference type="SAM" id="MobiDB-lite"/>
    </source>
</evidence>
<dbReference type="InterPro" id="IPR027417">
    <property type="entry name" value="P-loop_NTPase"/>
</dbReference>